<evidence type="ECO:0000313" key="3">
    <source>
        <dbReference type="EMBL" id="NYH42688.1"/>
    </source>
</evidence>
<dbReference type="PROSITE" id="PS51387">
    <property type="entry name" value="FAD_PCMH"/>
    <property type="match status" value="1"/>
</dbReference>
<feature type="domain" description="FAD-binding PCMH-type" evidence="2">
    <location>
        <begin position="25"/>
        <end position="189"/>
    </location>
</feature>
<dbReference type="Gene3D" id="3.30.70.2530">
    <property type="match status" value="1"/>
</dbReference>
<dbReference type="InterPro" id="IPR016171">
    <property type="entry name" value="Vanillyl_alc_oxidase_C-sub2"/>
</dbReference>
<proteinExistence type="predicted"/>
<evidence type="ECO:0000313" key="4">
    <source>
        <dbReference type="Proteomes" id="UP000523545"/>
    </source>
</evidence>
<comment type="caution">
    <text evidence="3">The sequence shown here is derived from an EMBL/GenBank/DDBJ whole genome shotgun (WGS) entry which is preliminary data.</text>
</comment>
<organism evidence="3 4">
    <name type="scientific">Micromonospora jinlongensis</name>
    <dbReference type="NCBI Taxonomy" id="1287877"/>
    <lineage>
        <taxon>Bacteria</taxon>
        <taxon>Bacillati</taxon>
        <taxon>Actinomycetota</taxon>
        <taxon>Actinomycetes</taxon>
        <taxon>Micromonosporales</taxon>
        <taxon>Micromonosporaceae</taxon>
        <taxon>Micromonospora</taxon>
    </lineage>
</organism>
<dbReference type="Pfam" id="PF04030">
    <property type="entry name" value="ALO"/>
    <property type="match status" value="1"/>
</dbReference>
<accession>A0A7Z0BCX3</accession>
<reference evidence="3 4" key="1">
    <citation type="submission" date="2020-07" db="EMBL/GenBank/DDBJ databases">
        <title>Sequencing the genomes of 1000 actinobacteria strains.</title>
        <authorList>
            <person name="Klenk H.-P."/>
        </authorList>
    </citation>
    <scope>NUCLEOTIDE SEQUENCE [LARGE SCALE GENOMIC DNA]</scope>
    <source>
        <strain evidence="3 4">DSM 45876</strain>
    </source>
</reference>
<keyword evidence="1 3" id="KW-0560">Oxidoreductase</keyword>
<keyword evidence="4" id="KW-1185">Reference proteome</keyword>
<gene>
    <name evidence="3" type="ORF">HNR22_002415</name>
</gene>
<evidence type="ECO:0000259" key="2">
    <source>
        <dbReference type="PROSITE" id="PS51387"/>
    </source>
</evidence>
<dbReference type="AlphaFoldDB" id="A0A7Z0BCX3"/>
<dbReference type="PANTHER" id="PTHR43762:SF1">
    <property type="entry name" value="D-ARABINONO-1,4-LACTONE OXIDASE"/>
    <property type="match status" value="1"/>
</dbReference>
<dbReference type="GO" id="GO:0080049">
    <property type="term" value="F:L-gulono-1,4-lactone dehydrogenase activity"/>
    <property type="evidence" value="ECO:0007669"/>
    <property type="project" value="TreeGrafter"/>
</dbReference>
<dbReference type="GO" id="GO:0071949">
    <property type="term" value="F:FAD binding"/>
    <property type="evidence" value="ECO:0007669"/>
    <property type="project" value="InterPro"/>
</dbReference>
<dbReference type="Gene3D" id="3.30.465.10">
    <property type="match status" value="1"/>
</dbReference>
<dbReference type="InterPro" id="IPR006094">
    <property type="entry name" value="Oxid_FAD_bind_N"/>
</dbReference>
<dbReference type="PANTHER" id="PTHR43762">
    <property type="entry name" value="L-GULONOLACTONE OXIDASE"/>
    <property type="match status" value="1"/>
</dbReference>
<sequence length="425" mass="46197">MTAQGQHATSTSAADIPRRNWAGNVRYAARAFHRPTSVDELRRLVAGSTRIRAVGSGHSFNRFGDTDGDLVTLAGLPPVVDLDRERGQVTVSGAMRYGDLARHLHTQGYALANLASLPHISVAGSVATATHGSGQAHGNLASTVAGLELVTADGDVLRVDRDADTFAGMVVGLGALGLVTRVTLDVVPSFELRQYVRLDLDREALDEALGSAYSVSVFTDFRSPRLREVWRKQVADQPPPPADWLGTTAADAPRHPVLGMPPENCTPQLGAPGPWHERLPHFKLGFTPSSGDELQSEYHLPRTAAADALAALDDVAHLIAPVLLVSELRTVAADELWLSPNHRRDSFVVHFTWVDDTAAVLPVVAQVEERLAPFAPRPHWGKVFVTDPVELAARYPRYADFAALLRHLDPTGTFRTELLDRYFPR</sequence>
<dbReference type="InterPro" id="IPR007173">
    <property type="entry name" value="ALO_C"/>
</dbReference>
<dbReference type="SUPFAM" id="SSF56176">
    <property type="entry name" value="FAD-binding/transporter-associated domain-like"/>
    <property type="match status" value="1"/>
</dbReference>
<protein>
    <submittedName>
        <fullName evidence="3">Xylitol oxidase</fullName>
        <ecNumber evidence="3">1.1.3.41</ecNumber>
    </submittedName>
</protein>
<dbReference type="InterPro" id="IPR016167">
    <property type="entry name" value="FAD-bd_PCMH_sub1"/>
</dbReference>
<dbReference type="RefSeq" id="WP_179780430.1">
    <property type="nucleotide sequence ID" value="NZ_JACCHK010000001.1"/>
</dbReference>
<dbReference type="EC" id="1.1.3.41" evidence="3"/>
<dbReference type="InterPro" id="IPR016166">
    <property type="entry name" value="FAD-bd_PCMH"/>
</dbReference>
<name>A0A7Z0BCX3_9ACTN</name>
<dbReference type="EMBL" id="JACCHK010000001">
    <property type="protein sequence ID" value="NYH42688.1"/>
    <property type="molecule type" value="Genomic_DNA"/>
</dbReference>
<dbReference type="PIRSF" id="PIRSF000136">
    <property type="entry name" value="LGO_GLO"/>
    <property type="match status" value="1"/>
</dbReference>
<dbReference type="Pfam" id="PF01565">
    <property type="entry name" value="FAD_binding_4"/>
    <property type="match status" value="1"/>
</dbReference>
<dbReference type="InterPro" id="IPR010031">
    <property type="entry name" value="FAD_lactone_oxidase-like"/>
</dbReference>
<dbReference type="Gene3D" id="3.30.43.10">
    <property type="entry name" value="Uridine Diphospho-n-acetylenolpyruvylglucosamine Reductase, domain 2"/>
    <property type="match status" value="1"/>
</dbReference>
<dbReference type="GO" id="GO:0003885">
    <property type="term" value="F:D-arabinono-1,4-lactone oxidase activity"/>
    <property type="evidence" value="ECO:0007669"/>
    <property type="project" value="InterPro"/>
</dbReference>
<dbReference type="GO" id="GO:0016020">
    <property type="term" value="C:membrane"/>
    <property type="evidence" value="ECO:0007669"/>
    <property type="project" value="InterPro"/>
</dbReference>
<dbReference type="Proteomes" id="UP000523545">
    <property type="component" value="Unassembled WGS sequence"/>
</dbReference>
<dbReference type="InterPro" id="IPR016169">
    <property type="entry name" value="FAD-bd_PCMH_sub2"/>
</dbReference>
<dbReference type="GO" id="GO:0050582">
    <property type="term" value="F:xylitol oxidase activity"/>
    <property type="evidence" value="ECO:0007669"/>
    <property type="project" value="UniProtKB-EC"/>
</dbReference>
<dbReference type="Gene3D" id="1.10.45.10">
    <property type="entry name" value="Vanillyl-alcohol Oxidase, Chain A, domain 4"/>
    <property type="match status" value="1"/>
</dbReference>
<dbReference type="InterPro" id="IPR036318">
    <property type="entry name" value="FAD-bd_PCMH-like_sf"/>
</dbReference>
<dbReference type="Gene3D" id="3.30.70.2520">
    <property type="match status" value="1"/>
</dbReference>
<evidence type="ECO:0000256" key="1">
    <source>
        <dbReference type="ARBA" id="ARBA00023002"/>
    </source>
</evidence>